<reference evidence="8 9" key="1">
    <citation type="submission" date="2024-04" db="EMBL/GenBank/DDBJ databases">
        <title>Tritrichomonas musculus Genome.</title>
        <authorList>
            <person name="Alves-Ferreira E."/>
            <person name="Grigg M."/>
            <person name="Lorenzi H."/>
            <person name="Galac M."/>
        </authorList>
    </citation>
    <scope>NUCLEOTIDE SEQUENCE [LARGE SCALE GENOMIC DNA]</scope>
    <source>
        <strain evidence="8 9">EAF2021</strain>
    </source>
</reference>
<dbReference type="SMART" id="SM00220">
    <property type="entry name" value="S_TKc"/>
    <property type="match status" value="1"/>
</dbReference>
<dbReference type="PANTHER" id="PTHR24345">
    <property type="entry name" value="SERINE/THREONINE-PROTEIN KINASE PLK"/>
    <property type="match status" value="1"/>
</dbReference>
<dbReference type="InterPro" id="IPR008271">
    <property type="entry name" value="Ser/Thr_kinase_AS"/>
</dbReference>
<evidence type="ECO:0000313" key="8">
    <source>
        <dbReference type="EMBL" id="KAK8836586.1"/>
    </source>
</evidence>
<gene>
    <name evidence="8" type="ORF">M9Y10_037520</name>
</gene>
<protein>
    <recommendedName>
        <fullName evidence="7">Protein kinase domain-containing protein</fullName>
    </recommendedName>
</protein>
<dbReference type="InterPro" id="IPR011009">
    <property type="entry name" value="Kinase-like_dom_sf"/>
</dbReference>
<dbReference type="SUPFAM" id="SSF82615">
    <property type="entry name" value="Polo-box domain"/>
    <property type="match status" value="2"/>
</dbReference>
<dbReference type="PANTHER" id="PTHR24345:SF0">
    <property type="entry name" value="CELL CYCLE SERINE_THREONINE-PROTEIN KINASE CDC5_MSD2"/>
    <property type="match status" value="1"/>
</dbReference>
<dbReference type="Gene3D" id="1.10.510.10">
    <property type="entry name" value="Transferase(Phosphotransferase) domain 1"/>
    <property type="match status" value="1"/>
</dbReference>
<keyword evidence="4" id="KW-0418">Kinase</keyword>
<proteinExistence type="predicted"/>
<dbReference type="InterPro" id="IPR000959">
    <property type="entry name" value="POLO_box_dom"/>
</dbReference>
<dbReference type="PROSITE" id="PS00108">
    <property type="entry name" value="PROTEIN_KINASE_ST"/>
    <property type="match status" value="1"/>
</dbReference>
<dbReference type="PROSITE" id="PS00107">
    <property type="entry name" value="PROTEIN_KINASE_ATP"/>
    <property type="match status" value="1"/>
</dbReference>
<feature type="domain" description="Protein kinase" evidence="7">
    <location>
        <begin position="23"/>
        <end position="285"/>
    </location>
</feature>
<sequence length="578" mass="66193">MSLPFYIPPVITQTRDDGTRNVFICQEKLGQGGFAVVYKVMHQNSNKIYAMKIISKQLLMNAKGKSSLDKLKNEIQIQKSLIHSNIVQSKISFCDDFNYYIALEYCPGKTISEYLRSTSENRLSEPQTRKVLKDVINGLIYIHRRKIIHYDLKLENFIIGSDGKVKIADFGLSTFLKKEEDKKNSTICGTPNYMSPEIVMKKDAGNSFASDIWAIGVAAYIMLIGRAPFAGLLKDDVYDNIKNCQFSFPPHISLSLEAKDFIKSILKLDPKKRPSALDLFKHPFMRKYDTEPIQLYQKVQSPTKYLQFNNDNEYAKNDNLINGSQISPQFSSPESVYGTTQRGYNNNSPSFYVKPYDGVDNSVKKSFFTSPQKIDQPQAKPKAKKNFTIPNNFVVKHSFLREDLVYLLGNGTVGICFGDKSRIVLSPNEDFAQYYKDHFSHLEIIDLAANQEISNSAVDEKISLVKKFARAFKKFKNLYEQLRTNPVSSIPLHHVSSFIKKDNSVLFKFSNKNIQVNFDDGKKMIIFWNSKKMCLSKNIKEKCILFGQNDISKMNANSDELKKYKKTKEMLNELAHCR</sequence>
<keyword evidence="9" id="KW-1185">Reference proteome</keyword>
<dbReference type="Pfam" id="PF00659">
    <property type="entry name" value="POLO_box"/>
    <property type="match status" value="2"/>
</dbReference>
<evidence type="ECO:0000256" key="1">
    <source>
        <dbReference type="ARBA" id="ARBA00022527"/>
    </source>
</evidence>
<comment type="caution">
    <text evidence="8">The sequence shown here is derived from an EMBL/GenBank/DDBJ whole genome shotgun (WGS) entry which is preliminary data.</text>
</comment>
<dbReference type="Pfam" id="PF00069">
    <property type="entry name" value="Pkinase"/>
    <property type="match status" value="1"/>
</dbReference>
<organism evidence="8 9">
    <name type="scientific">Tritrichomonas musculus</name>
    <dbReference type="NCBI Taxonomy" id="1915356"/>
    <lineage>
        <taxon>Eukaryota</taxon>
        <taxon>Metamonada</taxon>
        <taxon>Parabasalia</taxon>
        <taxon>Tritrichomonadida</taxon>
        <taxon>Tritrichomonadidae</taxon>
        <taxon>Tritrichomonas</taxon>
    </lineage>
</organism>
<evidence type="ECO:0000256" key="3">
    <source>
        <dbReference type="ARBA" id="ARBA00022741"/>
    </source>
</evidence>
<dbReference type="PROSITE" id="PS50011">
    <property type="entry name" value="PROTEIN_KINASE_DOM"/>
    <property type="match status" value="1"/>
</dbReference>
<dbReference type="Proteomes" id="UP001470230">
    <property type="component" value="Unassembled WGS sequence"/>
</dbReference>
<accession>A0ABR2GSD9</accession>
<evidence type="ECO:0000256" key="2">
    <source>
        <dbReference type="ARBA" id="ARBA00022679"/>
    </source>
</evidence>
<dbReference type="EMBL" id="JAPFFF010000064">
    <property type="protein sequence ID" value="KAK8836586.1"/>
    <property type="molecule type" value="Genomic_DNA"/>
</dbReference>
<dbReference type="InterPro" id="IPR000719">
    <property type="entry name" value="Prot_kinase_dom"/>
</dbReference>
<feature type="binding site" evidence="6">
    <location>
        <position position="52"/>
    </location>
    <ligand>
        <name>ATP</name>
        <dbReference type="ChEBI" id="CHEBI:30616"/>
    </ligand>
</feature>
<evidence type="ECO:0000256" key="5">
    <source>
        <dbReference type="ARBA" id="ARBA00022840"/>
    </source>
</evidence>
<keyword evidence="5 6" id="KW-0067">ATP-binding</keyword>
<dbReference type="Gene3D" id="3.30.1120.30">
    <property type="entry name" value="POLO box domain"/>
    <property type="match status" value="2"/>
</dbReference>
<evidence type="ECO:0000259" key="7">
    <source>
        <dbReference type="PROSITE" id="PS50011"/>
    </source>
</evidence>
<evidence type="ECO:0000256" key="4">
    <source>
        <dbReference type="ARBA" id="ARBA00022777"/>
    </source>
</evidence>
<name>A0ABR2GSD9_9EUKA</name>
<dbReference type="SUPFAM" id="SSF56112">
    <property type="entry name" value="Protein kinase-like (PK-like)"/>
    <property type="match status" value="1"/>
</dbReference>
<dbReference type="InterPro" id="IPR036947">
    <property type="entry name" value="POLO_box_dom_sf"/>
</dbReference>
<keyword evidence="3 6" id="KW-0547">Nucleotide-binding</keyword>
<keyword evidence="2" id="KW-0808">Transferase</keyword>
<keyword evidence="1" id="KW-0723">Serine/threonine-protein kinase</keyword>
<evidence type="ECO:0000256" key="6">
    <source>
        <dbReference type="PROSITE-ProRule" id="PRU10141"/>
    </source>
</evidence>
<evidence type="ECO:0000313" key="9">
    <source>
        <dbReference type="Proteomes" id="UP001470230"/>
    </source>
</evidence>
<dbReference type="InterPro" id="IPR017441">
    <property type="entry name" value="Protein_kinase_ATP_BS"/>
</dbReference>